<dbReference type="AlphaFoldDB" id="A0A0R3TNL9"/>
<sequence length="95" mass="10599">MNLFAQNSLFITSNGGEKNIQGEKRTAGRKKEKLEKPTALLAGRRRRRAESHFNNTGSTGARQVTTDVFEHYATWGVQTTHGLVLFTHPDTVANE</sequence>
<evidence type="ECO:0000313" key="4">
    <source>
        <dbReference type="WBParaSite" id="HNAJ_0000899101-mRNA-1"/>
    </source>
</evidence>
<reference evidence="4" key="1">
    <citation type="submission" date="2017-02" db="UniProtKB">
        <authorList>
            <consortium name="WormBaseParasite"/>
        </authorList>
    </citation>
    <scope>IDENTIFICATION</scope>
</reference>
<protein>
    <submittedName>
        <fullName evidence="2 4">Uncharacterized protein</fullName>
    </submittedName>
</protein>
<organism evidence="4">
    <name type="scientific">Rodentolepis nana</name>
    <name type="common">Dwarf tapeworm</name>
    <name type="synonym">Hymenolepis nana</name>
    <dbReference type="NCBI Taxonomy" id="102285"/>
    <lineage>
        <taxon>Eukaryota</taxon>
        <taxon>Metazoa</taxon>
        <taxon>Spiralia</taxon>
        <taxon>Lophotrochozoa</taxon>
        <taxon>Platyhelminthes</taxon>
        <taxon>Cestoda</taxon>
        <taxon>Eucestoda</taxon>
        <taxon>Cyclophyllidea</taxon>
        <taxon>Hymenolepididae</taxon>
        <taxon>Rodentolepis</taxon>
    </lineage>
</organism>
<keyword evidence="3" id="KW-1185">Reference proteome</keyword>
<dbReference type="EMBL" id="UZAE01012455">
    <property type="protein sequence ID" value="VDO05222.1"/>
    <property type="molecule type" value="Genomic_DNA"/>
</dbReference>
<proteinExistence type="predicted"/>
<dbReference type="Proteomes" id="UP000278807">
    <property type="component" value="Unassembled WGS sequence"/>
</dbReference>
<evidence type="ECO:0000313" key="2">
    <source>
        <dbReference type="EMBL" id="VDO05222.1"/>
    </source>
</evidence>
<dbReference type="WBParaSite" id="HNAJ_0000899101-mRNA-1">
    <property type="protein sequence ID" value="HNAJ_0000899101-mRNA-1"/>
    <property type="gene ID" value="HNAJ_0000899101"/>
</dbReference>
<evidence type="ECO:0000256" key="1">
    <source>
        <dbReference type="SAM" id="MobiDB-lite"/>
    </source>
</evidence>
<gene>
    <name evidence="2" type="ORF">HNAJ_LOCUS8987</name>
</gene>
<name>A0A0R3TNL9_RODNA</name>
<accession>A0A0R3TNL9</accession>
<feature type="region of interest" description="Disordered" evidence="1">
    <location>
        <begin position="14"/>
        <end position="37"/>
    </location>
</feature>
<evidence type="ECO:0000313" key="3">
    <source>
        <dbReference type="Proteomes" id="UP000278807"/>
    </source>
</evidence>
<reference evidence="2 3" key="2">
    <citation type="submission" date="2018-11" db="EMBL/GenBank/DDBJ databases">
        <authorList>
            <consortium name="Pathogen Informatics"/>
        </authorList>
    </citation>
    <scope>NUCLEOTIDE SEQUENCE [LARGE SCALE GENOMIC DNA]</scope>
</reference>